<sequence length="219" mass="22346">MRSAARCLPVLLLACLPVSAHAVEWLPAPAIYPADTWQGQSVAVVRVLDKLDAHTQTLTVPVGQDATYKSLTVHVTSCLQRPPTLPADSAAWLEVRDAHEGMTPFQGWMAVAEPATGVFQNPLYDVQLVACSGDVVAPIPPPLAVAAAQSAAQPAVPPAADGGTAAPVSPAPSAGSESTPAQGMSPVQAPVMAPPVPSPSVSPTPSQPEDDGGAPLMLH</sequence>
<keyword evidence="4" id="KW-1185">Reference proteome</keyword>
<dbReference type="AlphaFoldDB" id="A0A347W9N0"/>
<gene>
    <name evidence="3" type="ORF">CD178_00767</name>
</gene>
<evidence type="ECO:0000256" key="2">
    <source>
        <dbReference type="SAM" id="SignalP"/>
    </source>
</evidence>
<organism evidence="3 4">
    <name type="scientific">Komagataeibacter saccharivorans</name>
    <dbReference type="NCBI Taxonomy" id="265959"/>
    <lineage>
        <taxon>Bacteria</taxon>
        <taxon>Pseudomonadati</taxon>
        <taxon>Pseudomonadota</taxon>
        <taxon>Alphaproteobacteria</taxon>
        <taxon>Acetobacterales</taxon>
        <taxon>Acetobacteraceae</taxon>
        <taxon>Komagataeibacter</taxon>
    </lineage>
</organism>
<feature type="chain" id="PRO_5016691251" description="DUF2155 domain-containing protein" evidence="2">
    <location>
        <begin position="23"/>
        <end position="219"/>
    </location>
</feature>
<feature type="compositionally biased region" description="Low complexity" evidence="1">
    <location>
        <begin position="155"/>
        <end position="176"/>
    </location>
</feature>
<dbReference type="Pfam" id="PF09923">
    <property type="entry name" value="DUF2155"/>
    <property type="match status" value="1"/>
</dbReference>
<reference evidence="3 4" key="1">
    <citation type="submission" date="2017-08" db="EMBL/GenBank/DDBJ databases">
        <title>Complete genome sequence of Gluconacetobacter saccharivorans CV1 isolated from Fermented Vinegar.</title>
        <authorList>
            <person name="Kim S.-Y."/>
        </authorList>
    </citation>
    <scope>NUCLEOTIDE SEQUENCE [LARGE SCALE GENOMIC DNA]</scope>
    <source>
        <strain evidence="3 4">CV1</strain>
    </source>
</reference>
<dbReference type="Proteomes" id="UP000264120">
    <property type="component" value="Chromosome"/>
</dbReference>
<name>A0A347W9N0_9PROT</name>
<evidence type="ECO:0000256" key="1">
    <source>
        <dbReference type="SAM" id="MobiDB-lite"/>
    </source>
</evidence>
<evidence type="ECO:0008006" key="5">
    <source>
        <dbReference type="Google" id="ProtNLM"/>
    </source>
</evidence>
<protein>
    <recommendedName>
        <fullName evidence="5">DUF2155 domain-containing protein</fullName>
    </recommendedName>
</protein>
<dbReference type="EMBL" id="CP023036">
    <property type="protein sequence ID" value="AXY21573.1"/>
    <property type="molecule type" value="Genomic_DNA"/>
</dbReference>
<feature type="region of interest" description="Disordered" evidence="1">
    <location>
        <begin position="155"/>
        <end position="219"/>
    </location>
</feature>
<feature type="signal peptide" evidence="2">
    <location>
        <begin position="1"/>
        <end position="22"/>
    </location>
</feature>
<evidence type="ECO:0000313" key="3">
    <source>
        <dbReference type="EMBL" id="AXY21573.1"/>
    </source>
</evidence>
<accession>A0A347W9N0</accession>
<dbReference type="RefSeq" id="WP_118962540.1">
    <property type="nucleotide sequence ID" value="NZ_CP023036.1"/>
</dbReference>
<dbReference type="InterPro" id="IPR019225">
    <property type="entry name" value="DUF2155"/>
</dbReference>
<feature type="compositionally biased region" description="Pro residues" evidence="1">
    <location>
        <begin position="192"/>
        <end position="206"/>
    </location>
</feature>
<evidence type="ECO:0000313" key="4">
    <source>
        <dbReference type="Proteomes" id="UP000264120"/>
    </source>
</evidence>
<proteinExistence type="predicted"/>
<keyword evidence="2" id="KW-0732">Signal</keyword>
<dbReference type="KEGG" id="ksc:CD178_00767"/>
<dbReference type="OrthoDB" id="9810376at2"/>